<dbReference type="SMART" id="SM00866">
    <property type="entry name" value="UTRA"/>
    <property type="match status" value="1"/>
</dbReference>
<dbReference type="SMART" id="SM00345">
    <property type="entry name" value="HTH_GNTR"/>
    <property type="match status" value="1"/>
</dbReference>
<proteinExistence type="predicted"/>
<keyword evidence="3" id="KW-0804">Transcription</keyword>
<dbReference type="InterPro" id="IPR028978">
    <property type="entry name" value="Chorismate_lyase_/UTRA_dom_sf"/>
</dbReference>
<dbReference type="SUPFAM" id="SSF46785">
    <property type="entry name" value="Winged helix' DNA-binding domain"/>
    <property type="match status" value="1"/>
</dbReference>
<dbReference type="InterPro" id="IPR036388">
    <property type="entry name" value="WH-like_DNA-bd_sf"/>
</dbReference>
<dbReference type="EMBL" id="JBAFVH010000011">
    <property type="protein sequence ID" value="MFG1374295.1"/>
    <property type="molecule type" value="Genomic_DNA"/>
</dbReference>
<dbReference type="Pfam" id="PF00392">
    <property type="entry name" value="GntR"/>
    <property type="match status" value="1"/>
</dbReference>
<keyword evidence="1" id="KW-0805">Transcription regulation</keyword>
<dbReference type="PROSITE" id="PS50949">
    <property type="entry name" value="HTH_GNTR"/>
    <property type="match status" value="1"/>
</dbReference>
<accession>A0ABW6ZZX1</accession>
<dbReference type="InterPro" id="IPR011663">
    <property type="entry name" value="UTRA"/>
</dbReference>
<evidence type="ECO:0000256" key="2">
    <source>
        <dbReference type="ARBA" id="ARBA00023125"/>
    </source>
</evidence>
<dbReference type="InterPro" id="IPR036390">
    <property type="entry name" value="WH_DNA-bd_sf"/>
</dbReference>
<gene>
    <name evidence="5" type="ORF">V5F32_19110</name>
</gene>
<evidence type="ECO:0000256" key="1">
    <source>
        <dbReference type="ARBA" id="ARBA00023015"/>
    </source>
</evidence>
<keyword evidence="6" id="KW-1185">Reference proteome</keyword>
<dbReference type="Gene3D" id="3.40.1410.10">
    <property type="entry name" value="Chorismate lyase-like"/>
    <property type="match status" value="1"/>
</dbReference>
<dbReference type="Pfam" id="PF07702">
    <property type="entry name" value="UTRA"/>
    <property type="match status" value="1"/>
</dbReference>
<dbReference type="SUPFAM" id="SSF64288">
    <property type="entry name" value="Chorismate lyase-like"/>
    <property type="match status" value="1"/>
</dbReference>
<dbReference type="InterPro" id="IPR000524">
    <property type="entry name" value="Tscrpt_reg_HTH_GntR"/>
</dbReference>
<dbReference type="PANTHER" id="PTHR44846">
    <property type="entry name" value="MANNOSYL-D-GLYCERATE TRANSPORT/METABOLISM SYSTEM REPRESSOR MNGR-RELATED"/>
    <property type="match status" value="1"/>
</dbReference>
<dbReference type="PANTHER" id="PTHR44846:SF17">
    <property type="entry name" value="GNTR-FAMILY TRANSCRIPTIONAL REGULATOR"/>
    <property type="match status" value="1"/>
</dbReference>
<feature type="domain" description="HTH gntR-type" evidence="4">
    <location>
        <begin position="3"/>
        <end position="71"/>
    </location>
</feature>
<name>A0ABW6ZZX1_9HYPH</name>
<evidence type="ECO:0000259" key="4">
    <source>
        <dbReference type="PROSITE" id="PS50949"/>
    </source>
</evidence>
<dbReference type="Proteomes" id="UP001604002">
    <property type="component" value="Unassembled WGS sequence"/>
</dbReference>
<organism evidence="5 6">
    <name type="scientific">Xanthobacter oligotrophicus</name>
    <dbReference type="NCBI Taxonomy" id="2607286"/>
    <lineage>
        <taxon>Bacteria</taxon>
        <taxon>Pseudomonadati</taxon>
        <taxon>Pseudomonadota</taxon>
        <taxon>Alphaproteobacteria</taxon>
        <taxon>Hyphomicrobiales</taxon>
        <taxon>Xanthobacteraceae</taxon>
        <taxon>Xanthobacter</taxon>
    </lineage>
</organism>
<dbReference type="RefSeq" id="WP_393993951.1">
    <property type="nucleotide sequence ID" value="NZ_JBAFVH010000011.1"/>
</dbReference>
<comment type="caution">
    <text evidence="5">The sequence shown here is derived from an EMBL/GenBank/DDBJ whole genome shotgun (WGS) entry which is preliminary data.</text>
</comment>
<evidence type="ECO:0000313" key="5">
    <source>
        <dbReference type="EMBL" id="MFG1374295.1"/>
    </source>
</evidence>
<evidence type="ECO:0000256" key="3">
    <source>
        <dbReference type="ARBA" id="ARBA00023163"/>
    </source>
</evidence>
<dbReference type="CDD" id="cd07377">
    <property type="entry name" value="WHTH_GntR"/>
    <property type="match status" value="1"/>
</dbReference>
<dbReference type="InterPro" id="IPR050679">
    <property type="entry name" value="Bact_HTH_transcr_reg"/>
</dbReference>
<dbReference type="Gene3D" id="1.10.10.10">
    <property type="entry name" value="Winged helix-like DNA-binding domain superfamily/Winged helix DNA-binding domain"/>
    <property type="match status" value="1"/>
</dbReference>
<keyword evidence="2" id="KW-0238">DNA-binding</keyword>
<protein>
    <submittedName>
        <fullName evidence="5">GntR family transcriptional regulator</fullName>
    </submittedName>
</protein>
<sequence>MQHPRHKTLSDILAREIADGTYPVGGRFPSEHELQARFDVGRHTVREALKTLTEQGMLGRRQKAGTTVLASTPFAHYAHTLRDTSGLFGFVGDTALDVRYLGFVREPSFLLEHAEPKAPTERWLRIAGVRHTRSDGSPLCWTEIYVPSAFPLDREAVRGARQAIYELCMETHNLKLNYVEQEIKATTLPRAIAGLLAAEPESAALLVLRRYVADAGVTFEVSANLYPANRYSVRTIIR</sequence>
<reference evidence="5 6" key="1">
    <citation type="submission" date="2024-02" db="EMBL/GenBank/DDBJ databases">
        <title>Expansion and revision of Xanthobacter and proposal of Roseixanthobacter gen. nov.</title>
        <authorList>
            <person name="Soltysiak M.P.M."/>
            <person name="Jalihal A."/>
            <person name="Ory A."/>
            <person name="Chrisophersen C."/>
            <person name="Lee A.D."/>
            <person name="Boulton J."/>
            <person name="Springer M."/>
        </authorList>
    </citation>
    <scope>NUCLEOTIDE SEQUENCE [LARGE SCALE GENOMIC DNA]</scope>
    <source>
        <strain evidence="5 6">23A</strain>
    </source>
</reference>
<dbReference type="PRINTS" id="PR00035">
    <property type="entry name" value="HTHGNTR"/>
</dbReference>
<evidence type="ECO:0000313" key="6">
    <source>
        <dbReference type="Proteomes" id="UP001604002"/>
    </source>
</evidence>